<feature type="transmembrane region" description="Helical" evidence="1">
    <location>
        <begin position="32"/>
        <end position="50"/>
    </location>
</feature>
<organism evidence="2 3">
    <name type="scientific">Acidipropionibacterium virtanenii</name>
    <dbReference type="NCBI Taxonomy" id="2057246"/>
    <lineage>
        <taxon>Bacteria</taxon>
        <taxon>Bacillati</taxon>
        <taxon>Actinomycetota</taxon>
        <taxon>Actinomycetes</taxon>
        <taxon>Propionibacteriales</taxon>
        <taxon>Propionibacteriaceae</taxon>
        <taxon>Acidipropionibacterium</taxon>
    </lineage>
</organism>
<feature type="transmembrane region" description="Helical" evidence="1">
    <location>
        <begin position="103"/>
        <end position="121"/>
    </location>
</feature>
<reference evidence="2 3" key="1">
    <citation type="submission" date="2017-12" db="EMBL/GenBank/DDBJ databases">
        <title>The whole genome sequence of the Acidipropionibacterium virtanenii sp. nov. type strain JS278.</title>
        <authorList>
            <person name="Laine P."/>
            <person name="Deptula P."/>
            <person name="Varmanen P."/>
            <person name="Auvinen P."/>
        </authorList>
    </citation>
    <scope>NUCLEOTIDE SEQUENCE [LARGE SCALE GENOMIC DNA]</scope>
    <source>
        <strain evidence="2 3">JS278</strain>
    </source>
</reference>
<protein>
    <recommendedName>
        <fullName evidence="4">O-antigen ligase</fullName>
    </recommendedName>
</protein>
<dbReference type="AlphaFoldDB" id="A0A344UXI4"/>
<evidence type="ECO:0008006" key="4">
    <source>
        <dbReference type="Google" id="ProtNLM"/>
    </source>
</evidence>
<feature type="transmembrane region" description="Helical" evidence="1">
    <location>
        <begin position="241"/>
        <end position="258"/>
    </location>
</feature>
<name>A0A344UXI4_9ACTN</name>
<feature type="transmembrane region" description="Helical" evidence="1">
    <location>
        <begin position="292"/>
        <end position="313"/>
    </location>
</feature>
<feature type="transmembrane region" description="Helical" evidence="1">
    <location>
        <begin position="444"/>
        <end position="460"/>
    </location>
</feature>
<dbReference type="Proteomes" id="UP000251995">
    <property type="component" value="Chromosome"/>
</dbReference>
<dbReference type="PANTHER" id="PTHR37422:SF13">
    <property type="entry name" value="LIPOPOLYSACCHARIDE BIOSYNTHESIS PROTEIN PA4999-RELATED"/>
    <property type="match status" value="1"/>
</dbReference>
<dbReference type="InterPro" id="IPR051533">
    <property type="entry name" value="WaaL-like"/>
</dbReference>
<feature type="transmembrane region" description="Helical" evidence="1">
    <location>
        <begin position="173"/>
        <end position="194"/>
    </location>
</feature>
<accession>A0A344UXI4</accession>
<feature type="transmembrane region" description="Helical" evidence="1">
    <location>
        <begin position="391"/>
        <end position="411"/>
    </location>
</feature>
<dbReference type="EMBL" id="CP025198">
    <property type="protein sequence ID" value="AXE39982.1"/>
    <property type="molecule type" value="Genomic_DNA"/>
</dbReference>
<evidence type="ECO:0000313" key="2">
    <source>
        <dbReference type="EMBL" id="AXE39982.1"/>
    </source>
</evidence>
<keyword evidence="3" id="KW-1185">Reference proteome</keyword>
<feature type="transmembrane region" description="Helical" evidence="1">
    <location>
        <begin position="141"/>
        <end position="166"/>
    </location>
</feature>
<dbReference type="PANTHER" id="PTHR37422">
    <property type="entry name" value="TEICHURONIC ACID BIOSYNTHESIS PROTEIN TUAE"/>
    <property type="match status" value="1"/>
</dbReference>
<evidence type="ECO:0000256" key="1">
    <source>
        <dbReference type="SAM" id="Phobius"/>
    </source>
</evidence>
<keyword evidence="1" id="KW-0812">Transmembrane</keyword>
<sequence length="479" mass="50719">MSSRTRNGGSGPRGRARAAGTAARTWWSADPVAGCAELLAALLLVVLTFISTDQPIASDRAYPMLLVVMGVAGAACLVLAVVRGRESGRHGGTGRQGRRSLGLIALPFLAMLCWAGITIPMTTHVALTTRYGPLEHIRLPMASMVVPLVEAALTALVAVGLVALIGRDRLPGALWRIFLVLAASTLVAIGWEIATRQAFVRRAVDGMLMWRTSTQLGGQATYHLALLLGIGAAVDAIRRRRLVGASWFVIVALGLAIGLSGSRAGLICLGLFCVLLFFWGRSAGRPAGSRRVRILGALGLAALAVIGLVVVWLRGGGLVDHDRAETWKVAWRAVSVDPSTIIMGRGYATLWPWFAIESGIVPGAIHGLRRGPYGKSLAHAHNTIVQVTGELGVVGLVLLMVCLVTVVACCLRGFRGRYAGTCMALLASCPALLLDTYLVKNFQVSFVWWLVAAAVAVLMARPGDDTSLEPPEADRPGRP</sequence>
<keyword evidence="1" id="KW-0472">Membrane</keyword>
<feature type="transmembrane region" description="Helical" evidence="1">
    <location>
        <begin position="62"/>
        <end position="82"/>
    </location>
</feature>
<dbReference type="OrthoDB" id="3711986at2"/>
<feature type="transmembrane region" description="Helical" evidence="1">
    <location>
        <begin position="214"/>
        <end position="234"/>
    </location>
</feature>
<proteinExistence type="predicted"/>
<gene>
    <name evidence="2" type="ORF">JS278_02847</name>
</gene>
<keyword evidence="1" id="KW-1133">Transmembrane helix</keyword>
<feature type="transmembrane region" description="Helical" evidence="1">
    <location>
        <begin position="264"/>
        <end position="280"/>
    </location>
</feature>
<dbReference type="KEGG" id="acij:JS278_02847"/>
<dbReference type="RefSeq" id="WP_147243237.1">
    <property type="nucleotide sequence ID" value="NZ_CP025198.1"/>
</dbReference>
<evidence type="ECO:0000313" key="3">
    <source>
        <dbReference type="Proteomes" id="UP000251995"/>
    </source>
</evidence>